<evidence type="ECO:0000259" key="3">
    <source>
        <dbReference type="Pfam" id="PF08541"/>
    </source>
</evidence>
<feature type="domain" description="Beta-ketoacyl-[acyl-carrier-protein] synthase III N-terminal" evidence="4">
    <location>
        <begin position="115"/>
        <end position="192"/>
    </location>
</feature>
<name>A0ABV3VWY8_9BACI</name>
<dbReference type="RefSeq" id="WP_368636285.1">
    <property type="nucleotide sequence ID" value="NZ_JBFRHK010000004.1"/>
</dbReference>
<evidence type="ECO:0000313" key="6">
    <source>
        <dbReference type="Proteomes" id="UP001558534"/>
    </source>
</evidence>
<reference evidence="5 6" key="1">
    <citation type="submission" date="2024-07" db="EMBL/GenBank/DDBJ databases">
        <title>Characterization of a bacterium isolated from hydrolysated instant sea cucumber by whole-genome sequencing and metabolomics.</title>
        <authorList>
            <person name="Luo X."/>
            <person name="Zhang Z."/>
            <person name="Zheng Z."/>
            <person name="Zhang W."/>
            <person name="Ming T."/>
            <person name="Jiao L."/>
            <person name="Su X."/>
            <person name="Kong F."/>
            <person name="Xu J."/>
        </authorList>
    </citation>
    <scope>NUCLEOTIDE SEQUENCE [LARGE SCALE GENOMIC DNA]</scope>
    <source>
        <strain evidence="5 6">XL-2024</strain>
    </source>
</reference>
<organism evidence="5 6">
    <name type="scientific">Lysinibacillus xylanilyticus</name>
    <dbReference type="NCBI Taxonomy" id="582475"/>
    <lineage>
        <taxon>Bacteria</taxon>
        <taxon>Bacillati</taxon>
        <taxon>Bacillota</taxon>
        <taxon>Bacilli</taxon>
        <taxon>Bacillales</taxon>
        <taxon>Bacillaceae</taxon>
        <taxon>Lysinibacillus</taxon>
    </lineage>
</organism>
<accession>A0ABV3VWY8</accession>
<dbReference type="PANTHER" id="PTHR34069:SF2">
    <property type="entry name" value="BETA-KETOACYL-[ACYL-CARRIER-PROTEIN] SYNTHASE III"/>
    <property type="match status" value="1"/>
</dbReference>
<evidence type="ECO:0000256" key="2">
    <source>
        <dbReference type="ARBA" id="ARBA00023315"/>
    </source>
</evidence>
<keyword evidence="1" id="KW-0808">Transferase</keyword>
<dbReference type="EMBL" id="JBFRHK010000004">
    <property type="protein sequence ID" value="MEX3745400.1"/>
    <property type="molecule type" value="Genomic_DNA"/>
</dbReference>
<keyword evidence="2" id="KW-0012">Acyltransferase</keyword>
<dbReference type="InterPro" id="IPR016039">
    <property type="entry name" value="Thiolase-like"/>
</dbReference>
<feature type="domain" description="Beta-ketoacyl-[acyl-carrier-protein] synthase III C-terminal" evidence="3">
    <location>
        <begin position="260"/>
        <end position="343"/>
    </location>
</feature>
<gene>
    <name evidence="5" type="ORF">AB1300_09650</name>
</gene>
<dbReference type="Gene3D" id="3.40.47.10">
    <property type="match status" value="1"/>
</dbReference>
<dbReference type="CDD" id="cd00830">
    <property type="entry name" value="KAS_III"/>
    <property type="match status" value="1"/>
</dbReference>
<dbReference type="PANTHER" id="PTHR34069">
    <property type="entry name" value="3-OXOACYL-[ACYL-CARRIER-PROTEIN] SYNTHASE 3"/>
    <property type="match status" value="1"/>
</dbReference>
<comment type="caution">
    <text evidence="5">The sequence shown here is derived from an EMBL/GenBank/DDBJ whole genome shotgun (WGS) entry which is preliminary data.</text>
</comment>
<dbReference type="InterPro" id="IPR013751">
    <property type="entry name" value="ACP_syn_III_N"/>
</dbReference>
<dbReference type="Pfam" id="PF08545">
    <property type="entry name" value="ACP_syn_III"/>
    <property type="match status" value="1"/>
</dbReference>
<keyword evidence="6" id="KW-1185">Reference proteome</keyword>
<evidence type="ECO:0000259" key="4">
    <source>
        <dbReference type="Pfam" id="PF08545"/>
    </source>
</evidence>
<dbReference type="InterPro" id="IPR013747">
    <property type="entry name" value="ACP_syn_III_C"/>
</dbReference>
<evidence type="ECO:0000256" key="1">
    <source>
        <dbReference type="ARBA" id="ARBA00022679"/>
    </source>
</evidence>
<evidence type="ECO:0000313" key="5">
    <source>
        <dbReference type="EMBL" id="MEX3745400.1"/>
    </source>
</evidence>
<protein>
    <submittedName>
        <fullName evidence="5">3-oxoacyl-ACP synthase III family protein</fullName>
    </submittedName>
</protein>
<dbReference type="Pfam" id="PF08541">
    <property type="entry name" value="ACP_syn_III_C"/>
    <property type="match status" value="1"/>
</dbReference>
<dbReference type="SUPFAM" id="SSF53901">
    <property type="entry name" value="Thiolase-like"/>
    <property type="match status" value="1"/>
</dbReference>
<dbReference type="Proteomes" id="UP001558534">
    <property type="component" value="Unassembled WGS sequence"/>
</dbReference>
<sequence>MKTIFYGKKITGMLGILPQKEIMFEDEVENYSFPEKQTLRLKKIMGYEKHRIVKNKTASSDLCIAGLNHLLKKQLIKKEEIGAIVVVTITPDFFVPHVSNVIHGEFELDKDVICIDVSQGCTGFLYGLMQSFMLLNHLGDKKVILFTADTLSKKVSTKDRNSYPLIGDAAGISIIENDQNSKDIHFNLYNDGSNRDALIIPAGGSKLACSPETAVLKDLDNDGNLRSLDNLKMDGSEVFTFVQKEVPPMIEEILCFSENNKEEIDWFLFHQPNKFMLRKLAEKLDVPYEKIPMNIVENYGNPSGASIPINIVHNLGENVINNTYNCCLAAFGAGLTWGAMTMELGGLDFCEMLVSDC</sequence>
<proteinExistence type="predicted"/>